<organism evidence="1 2">
    <name type="scientific">Halobium palmae</name>
    <dbReference type="NCBI Taxonomy" id="1776492"/>
    <lineage>
        <taxon>Archaea</taxon>
        <taxon>Methanobacteriati</taxon>
        <taxon>Methanobacteriota</taxon>
        <taxon>Stenosarchaea group</taxon>
        <taxon>Halobacteria</taxon>
        <taxon>Halobacteriales</taxon>
        <taxon>Haloferacaceae</taxon>
        <taxon>Halobium</taxon>
    </lineage>
</organism>
<sequence>MISRESASANGRTAENSRTGLRAELGRVDALLASHLRRWLDANEGVVDEYRGLYVSDEAVAATVA</sequence>
<keyword evidence="2" id="KW-1185">Reference proteome</keyword>
<feature type="non-terminal residue" evidence="1">
    <location>
        <position position="65"/>
    </location>
</feature>
<dbReference type="AlphaFoldDB" id="A0ABD5RYK4"/>
<comment type="caution">
    <text evidence="1">The sequence shown here is derived from an EMBL/GenBank/DDBJ whole genome shotgun (WGS) entry which is preliminary data.</text>
</comment>
<reference evidence="1 2" key="1">
    <citation type="journal article" date="2019" name="Int. J. Syst. Evol. Microbiol.">
        <title>The Global Catalogue of Microorganisms (GCM) 10K type strain sequencing project: providing services to taxonomists for standard genome sequencing and annotation.</title>
        <authorList>
            <consortium name="The Broad Institute Genomics Platform"/>
            <consortium name="The Broad Institute Genome Sequencing Center for Infectious Disease"/>
            <person name="Wu L."/>
            <person name="Ma J."/>
        </authorList>
    </citation>
    <scope>NUCLEOTIDE SEQUENCE [LARGE SCALE GENOMIC DNA]</scope>
    <source>
        <strain evidence="1 2">NBRC 111368</strain>
    </source>
</reference>
<protein>
    <submittedName>
        <fullName evidence="1">Uncharacterized protein</fullName>
    </submittedName>
</protein>
<evidence type="ECO:0000313" key="1">
    <source>
        <dbReference type="EMBL" id="MFC6724539.1"/>
    </source>
</evidence>
<gene>
    <name evidence="1" type="ORF">ACFQE1_09160</name>
</gene>
<evidence type="ECO:0000313" key="2">
    <source>
        <dbReference type="Proteomes" id="UP001596328"/>
    </source>
</evidence>
<accession>A0ABD5RYK4</accession>
<proteinExistence type="predicted"/>
<name>A0ABD5RYK4_9EURY</name>
<dbReference type="EMBL" id="JBHSWU010000207">
    <property type="protein sequence ID" value="MFC6724539.1"/>
    <property type="molecule type" value="Genomic_DNA"/>
</dbReference>
<dbReference type="Proteomes" id="UP001596328">
    <property type="component" value="Unassembled WGS sequence"/>
</dbReference>